<dbReference type="InterPro" id="IPR002656">
    <property type="entry name" value="Acyl_transf_3_dom"/>
</dbReference>
<dbReference type="InterPro" id="IPR050623">
    <property type="entry name" value="Glucan_succinyl_AcylTrfase"/>
</dbReference>
<dbReference type="GO" id="GO:0016746">
    <property type="term" value="F:acyltransferase activity"/>
    <property type="evidence" value="ECO:0007669"/>
    <property type="project" value="UniProtKB-KW"/>
</dbReference>
<keyword evidence="1" id="KW-1133">Transmembrane helix</keyword>
<feature type="transmembrane region" description="Helical" evidence="1">
    <location>
        <begin position="107"/>
        <end position="130"/>
    </location>
</feature>
<comment type="caution">
    <text evidence="3">The sequence shown here is derived from an EMBL/GenBank/DDBJ whole genome shotgun (WGS) entry which is preliminary data.</text>
</comment>
<evidence type="ECO:0000256" key="1">
    <source>
        <dbReference type="SAM" id="Phobius"/>
    </source>
</evidence>
<evidence type="ECO:0000313" key="3">
    <source>
        <dbReference type="EMBL" id="MFB8766640.1"/>
    </source>
</evidence>
<feature type="transmembrane region" description="Helical" evidence="1">
    <location>
        <begin position="198"/>
        <end position="216"/>
    </location>
</feature>
<dbReference type="Proteomes" id="UP001585053">
    <property type="component" value="Unassembled WGS sequence"/>
</dbReference>
<feature type="transmembrane region" description="Helical" evidence="1">
    <location>
        <begin position="236"/>
        <end position="253"/>
    </location>
</feature>
<feature type="transmembrane region" description="Helical" evidence="1">
    <location>
        <begin position="27"/>
        <end position="47"/>
    </location>
</feature>
<keyword evidence="3" id="KW-0808">Transferase</keyword>
<feature type="transmembrane region" description="Helical" evidence="1">
    <location>
        <begin position="265"/>
        <end position="285"/>
    </location>
</feature>
<dbReference type="PANTHER" id="PTHR36927">
    <property type="entry name" value="BLR4337 PROTEIN"/>
    <property type="match status" value="1"/>
</dbReference>
<organism evidence="3 4">
    <name type="scientific">Nocardiopsis alba</name>
    <dbReference type="NCBI Taxonomy" id="53437"/>
    <lineage>
        <taxon>Bacteria</taxon>
        <taxon>Bacillati</taxon>
        <taxon>Actinomycetota</taxon>
        <taxon>Actinomycetes</taxon>
        <taxon>Streptosporangiales</taxon>
        <taxon>Nocardiopsidaceae</taxon>
        <taxon>Nocardiopsis</taxon>
    </lineage>
</organism>
<sequence length="394" mass="43281">MTSTTEPSTGDVSPPTPRARLHYVDHLRVVLTILVVLHHAAVTYGNIPVWFYTEPAQDPSGVLLDVFVIVNQTFFMGMFFLIAGYFVPGAFDRKGRRGFVRERLVRLGVPLLLFLILLRPIAMAPAYSEILQAEPDLPLWLLYLLSVDPGPLWFVEVLLVMSLVYSLVRRLRDRRSAVTVPETVPATGAPSERGPLRWFVPVLVFAVGLGLVTFLWRWAFPAPYWPVVGLPSPGYLPQYVSLFVVGILAYRGDWARRLPGRAGPVGLVMALVALTAMAVGMAGPLDEAALTPGSWQALVQILVESFFTLGVILALLVSFRRFVNRSGRLWRFLSDNAFAVYVLHAVVLVGLGLALSGWEAAAVTKFAALSALAVPLCWASAALIRTIPGVRRVL</sequence>
<feature type="transmembrane region" description="Helical" evidence="1">
    <location>
        <begin position="150"/>
        <end position="168"/>
    </location>
</feature>
<keyword evidence="3" id="KW-0012">Acyltransferase</keyword>
<dbReference type="EC" id="2.3.1.-" evidence="3"/>
<gene>
    <name evidence="3" type="ORF">VSQ78_02925</name>
</gene>
<dbReference type="EMBL" id="JAYMRS010000001">
    <property type="protein sequence ID" value="MFB8766640.1"/>
    <property type="molecule type" value="Genomic_DNA"/>
</dbReference>
<evidence type="ECO:0000259" key="2">
    <source>
        <dbReference type="Pfam" id="PF01757"/>
    </source>
</evidence>
<dbReference type="RefSeq" id="WP_357715368.1">
    <property type="nucleotide sequence ID" value="NZ_JAYMRS010000001.1"/>
</dbReference>
<dbReference type="Pfam" id="PF01757">
    <property type="entry name" value="Acyl_transf_3"/>
    <property type="match status" value="1"/>
</dbReference>
<evidence type="ECO:0000313" key="4">
    <source>
        <dbReference type="Proteomes" id="UP001585053"/>
    </source>
</evidence>
<feature type="domain" description="Acyltransferase 3" evidence="2">
    <location>
        <begin position="22"/>
        <end position="380"/>
    </location>
</feature>
<name>A0ABV5DPX4_9ACTN</name>
<feature type="transmembrane region" description="Helical" evidence="1">
    <location>
        <begin position="338"/>
        <end position="358"/>
    </location>
</feature>
<keyword evidence="4" id="KW-1185">Reference proteome</keyword>
<proteinExistence type="predicted"/>
<feature type="transmembrane region" description="Helical" evidence="1">
    <location>
        <begin position="67"/>
        <end position="87"/>
    </location>
</feature>
<accession>A0ABV5DPX4</accession>
<keyword evidence="1" id="KW-0472">Membrane</keyword>
<dbReference type="PANTHER" id="PTHR36927:SF4">
    <property type="entry name" value="BLR5718 PROTEIN"/>
    <property type="match status" value="1"/>
</dbReference>
<reference evidence="3 4" key="1">
    <citation type="submission" date="2024-01" db="EMBL/GenBank/DDBJ databases">
        <title>Genome mining of biosynthetic gene clusters to explore secondary metabolites of Streptomyces sp.</title>
        <authorList>
            <person name="Baig A."/>
            <person name="Ajitkumar Shintre N."/>
            <person name="Kumar H."/>
            <person name="Anbarasu A."/>
            <person name="Ramaiah S."/>
        </authorList>
    </citation>
    <scope>NUCLEOTIDE SEQUENCE [LARGE SCALE GENOMIC DNA]</scope>
    <source>
        <strain evidence="3 4">A01</strain>
    </source>
</reference>
<feature type="transmembrane region" description="Helical" evidence="1">
    <location>
        <begin position="364"/>
        <end position="384"/>
    </location>
</feature>
<protein>
    <submittedName>
        <fullName evidence="3">Acyltransferase</fullName>
        <ecNumber evidence="3">2.3.1.-</ecNumber>
    </submittedName>
</protein>
<keyword evidence="1" id="KW-0812">Transmembrane</keyword>
<feature type="transmembrane region" description="Helical" evidence="1">
    <location>
        <begin position="297"/>
        <end position="317"/>
    </location>
</feature>